<evidence type="ECO:0000256" key="1">
    <source>
        <dbReference type="ARBA" id="ARBA00002442"/>
    </source>
</evidence>
<dbReference type="Pfam" id="PF04995">
    <property type="entry name" value="CcmD"/>
    <property type="match status" value="1"/>
</dbReference>
<dbReference type="InterPro" id="IPR007078">
    <property type="entry name" value="Haem_export_protD_CcmD"/>
</dbReference>
<keyword evidence="14" id="KW-1185">Reference proteome</keyword>
<comment type="subcellular location">
    <subcellularLocation>
        <location evidence="2 12">Cell inner membrane</location>
        <topology evidence="2 12">Single-pass membrane protein</topology>
    </subcellularLocation>
</comment>
<evidence type="ECO:0000313" key="13">
    <source>
        <dbReference type="EMBL" id="BCD98998.1"/>
    </source>
</evidence>
<dbReference type="GO" id="GO:0017004">
    <property type="term" value="P:cytochrome complex assembly"/>
    <property type="evidence" value="ECO:0007669"/>
    <property type="project" value="UniProtKB-KW"/>
</dbReference>
<dbReference type="AlphaFoldDB" id="A0AAN1WJY8"/>
<dbReference type="EMBL" id="AP023086">
    <property type="protein sequence ID" value="BCD98998.1"/>
    <property type="molecule type" value="Genomic_DNA"/>
</dbReference>
<evidence type="ECO:0000256" key="2">
    <source>
        <dbReference type="ARBA" id="ARBA00004377"/>
    </source>
</evidence>
<dbReference type="RefSeq" id="WP_236983808.1">
    <property type="nucleotide sequence ID" value="NZ_AP023086.1"/>
</dbReference>
<keyword evidence="11 12" id="KW-0472">Membrane</keyword>
<comment type="similarity">
    <text evidence="3 12">Belongs to the CcmD/CycX/HelD family.</text>
</comment>
<dbReference type="KEGG" id="marq:MARGE09_P3199"/>
<protein>
    <recommendedName>
        <fullName evidence="4 12">Heme exporter protein D</fullName>
    </recommendedName>
</protein>
<reference evidence="13 14" key="1">
    <citation type="journal article" date="2022" name="IScience">
        <title>An ultrasensitive nanofiber-based assay for enzymatic hydrolysis and deep-sea microbial degradation of cellulose.</title>
        <authorList>
            <person name="Tsudome M."/>
            <person name="Tachioka M."/>
            <person name="Miyazaki M."/>
            <person name="Uchimura K."/>
            <person name="Tsuda M."/>
            <person name="Takaki Y."/>
            <person name="Deguchi S."/>
        </authorList>
    </citation>
    <scope>NUCLEOTIDE SEQUENCE [LARGE SCALE GENOMIC DNA]</scope>
    <source>
        <strain evidence="13 14">GE09</strain>
    </source>
</reference>
<dbReference type="GO" id="GO:0005886">
    <property type="term" value="C:plasma membrane"/>
    <property type="evidence" value="ECO:0007669"/>
    <property type="project" value="UniProtKB-SubCell"/>
</dbReference>
<keyword evidence="5 12" id="KW-0813">Transport</keyword>
<evidence type="ECO:0000256" key="4">
    <source>
        <dbReference type="ARBA" id="ARBA00016461"/>
    </source>
</evidence>
<dbReference type="GO" id="GO:1903607">
    <property type="term" value="P:cytochrome c biosynthetic process"/>
    <property type="evidence" value="ECO:0007669"/>
    <property type="project" value="TreeGrafter"/>
</dbReference>
<evidence type="ECO:0000256" key="12">
    <source>
        <dbReference type="RuleBase" id="RU363101"/>
    </source>
</evidence>
<keyword evidence="7 12" id="KW-0997">Cell inner membrane</keyword>
<evidence type="ECO:0000256" key="9">
    <source>
        <dbReference type="ARBA" id="ARBA00022748"/>
    </source>
</evidence>
<accession>A0AAN1WJY8</accession>
<evidence type="ECO:0000256" key="10">
    <source>
        <dbReference type="ARBA" id="ARBA00022989"/>
    </source>
</evidence>
<organism evidence="13 14">
    <name type="scientific">Marinagarivorans cellulosilyticus</name>
    <dbReference type="NCBI Taxonomy" id="2721545"/>
    <lineage>
        <taxon>Bacteria</taxon>
        <taxon>Pseudomonadati</taxon>
        <taxon>Pseudomonadota</taxon>
        <taxon>Gammaproteobacteria</taxon>
        <taxon>Cellvibrionales</taxon>
        <taxon>Cellvibrionaceae</taxon>
        <taxon>Marinagarivorans</taxon>
    </lineage>
</organism>
<feature type="transmembrane region" description="Helical" evidence="12">
    <location>
        <begin position="20"/>
        <end position="38"/>
    </location>
</feature>
<keyword evidence="9 12" id="KW-0201">Cytochrome c-type biogenesis</keyword>
<sequence>MEFYFASFSDFLWMDGHGPYVWASYALTVAVFIGMALGPKLRKSKFVQQQRALAARNEAAVEVANNEPR</sequence>
<dbReference type="PANTHER" id="PTHR37531:SF1">
    <property type="entry name" value="HEME EXPORTER PROTEIN D"/>
    <property type="match status" value="1"/>
</dbReference>
<name>A0AAN1WJY8_9GAMM</name>
<dbReference type="InterPro" id="IPR052075">
    <property type="entry name" value="Heme_exporter_D"/>
</dbReference>
<evidence type="ECO:0000256" key="5">
    <source>
        <dbReference type="ARBA" id="ARBA00022448"/>
    </source>
</evidence>
<keyword evidence="6 12" id="KW-1003">Cell membrane</keyword>
<evidence type="ECO:0000256" key="3">
    <source>
        <dbReference type="ARBA" id="ARBA00008741"/>
    </source>
</evidence>
<gene>
    <name evidence="13" type="ORF">MARGE09_P3199</name>
</gene>
<proteinExistence type="inferred from homology"/>
<evidence type="ECO:0000256" key="7">
    <source>
        <dbReference type="ARBA" id="ARBA00022519"/>
    </source>
</evidence>
<evidence type="ECO:0000256" key="6">
    <source>
        <dbReference type="ARBA" id="ARBA00022475"/>
    </source>
</evidence>
<keyword evidence="8 12" id="KW-0812">Transmembrane</keyword>
<evidence type="ECO:0000313" key="14">
    <source>
        <dbReference type="Proteomes" id="UP001320119"/>
    </source>
</evidence>
<comment type="function">
    <text evidence="1 12">Required for the export of heme to the periplasm for the biogenesis of c-type cytochromes.</text>
</comment>
<dbReference type="NCBIfam" id="TIGR03141">
    <property type="entry name" value="cytochro_ccmD"/>
    <property type="match status" value="1"/>
</dbReference>
<dbReference type="GO" id="GO:0015886">
    <property type="term" value="P:heme transport"/>
    <property type="evidence" value="ECO:0007669"/>
    <property type="project" value="InterPro"/>
</dbReference>
<keyword evidence="10 12" id="KW-1133">Transmembrane helix</keyword>
<evidence type="ECO:0000256" key="8">
    <source>
        <dbReference type="ARBA" id="ARBA00022692"/>
    </source>
</evidence>
<dbReference type="PANTHER" id="PTHR37531">
    <property type="entry name" value="HEME EXPORTER PROTEIN D"/>
    <property type="match status" value="1"/>
</dbReference>
<evidence type="ECO:0000256" key="11">
    <source>
        <dbReference type="ARBA" id="ARBA00023136"/>
    </source>
</evidence>
<dbReference type="Proteomes" id="UP001320119">
    <property type="component" value="Chromosome"/>
</dbReference>